<protein>
    <submittedName>
        <fullName evidence="3">Uncharacterized protein</fullName>
    </submittedName>
</protein>
<feature type="compositionally biased region" description="Polar residues" evidence="1">
    <location>
        <begin position="99"/>
        <end position="110"/>
    </location>
</feature>
<dbReference type="GeneID" id="6010837"/>
<evidence type="ECO:0000256" key="2">
    <source>
        <dbReference type="SAM" id="Phobius"/>
    </source>
</evidence>
<feature type="transmembrane region" description="Helical" evidence="2">
    <location>
        <begin position="45"/>
        <end position="69"/>
    </location>
</feature>
<gene>
    <name evidence="3" type="ORF">CC1G_11732</name>
</gene>
<dbReference type="OrthoDB" id="3053308at2759"/>
<dbReference type="KEGG" id="cci:CC1G_11732"/>
<organism evidence="3 4">
    <name type="scientific">Coprinopsis cinerea (strain Okayama-7 / 130 / ATCC MYA-4618 / FGSC 9003)</name>
    <name type="common">Inky cap fungus</name>
    <name type="synonym">Hormographiella aspergillata</name>
    <dbReference type="NCBI Taxonomy" id="240176"/>
    <lineage>
        <taxon>Eukaryota</taxon>
        <taxon>Fungi</taxon>
        <taxon>Dikarya</taxon>
        <taxon>Basidiomycota</taxon>
        <taxon>Agaricomycotina</taxon>
        <taxon>Agaricomycetes</taxon>
        <taxon>Agaricomycetidae</taxon>
        <taxon>Agaricales</taxon>
        <taxon>Agaricineae</taxon>
        <taxon>Psathyrellaceae</taxon>
        <taxon>Coprinopsis</taxon>
    </lineage>
</organism>
<feature type="region of interest" description="Disordered" evidence="1">
    <location>
        <begin position="98"/>
        <end position="157"/>
    </location>
</feature>
<feature type="compositionally biased region" description="Polar residues" evidence="1">
    <location>
        <begin position="143"/>
        <end position="154"/>
    </location>
</feature>
<feature type="compositionally biased region" description="Polar residues" evidence="1">
    <location>
        <begin position="118"/>
        <end position="127"/>
    </location>
</feature>
<keyword evidence="4" id="KW-1185">Reference proteome</keyword>
<proteinExistence type="predicted"/>
<reference evidence="3 4" key="1">
    <citation type="journal article" date="2010" name="Proc. Natl. Acad. Sci. U.S.A.">
        <title>Insights into evolution of multicellular fungi from the assembled chromosomes of the mushroom Coprinopsis cinerea (Coprinus cinereus).</title>
        <authorList>
            <person name="Stajich J.E."/>
            <person name="Wilke S.K."/>
            <person name="Ahren D."/>
            <person name="Au C.H."/>
            <person name="Birren B.W."/>
            <person name="Borodovsky M."/>
            <person name="Burns C."/>
            <person name="Canback B."/>
            <person name="Casselton L.A."/>
            <person name="Cheng C.K."/>
            <person name="Deng J."/>
            <person name="Dietrich F.S."/>
            <person name="Fargo D.C."/>
            <person name="Farman M.L."/>
            <person name="Gathman A.C."/>
            <person name="Goldberg J."/>
            <person name="Guigo R."/>
            <person name="Hoegger P.J."/>
            <person name="Hooker J.B."/>
            <person name="Huggins A."/>
            <person name="James T.Y."/>
            <person name="Kamada T."/>
            <person name="Kilaru S."/>
            <person name="Kodira C."/>
            <person name="Kues U."/>
            <person name="Kupfer D."/>
            <person name="Kwan H.S."/>
            <person name="Lomsadze A."/>
            <person name="Li W."/>
            <person name="Lilly W.W."/>
            <person name="Ma L.J."/>
            <person name="Mackey A.J."/>
            <person name="Manning G."/>
            <person name="Martin F."/>
            <person name="Muraguchi H."/>
            <person name="Natvig D.O."/>
            <person name="Palmerini H."/>
            <person name="Ramesh M.A."/>
            <person name="Rehmeyer C.J."/>
            <person name="Roe B.A."/>
            <person name="Shenoy N."/>
            <person name="Stanke M."/>
            <person name="Ter-Hovhannisyan V."/>
            <person name="Tunlid A."/>
            <person name="Velagapudi R."/>
            <person name="Vision T.J."/>
            <person name="Zeng Q."/>
            <person name="Zolan M.E."/>
            <person name="Pukkila P.J."/>
        </authorList>
    </citation>
    <scope>NUCLEOTIDE SEQUENCE [LARGE SCALE GENOMIC DNA]</scope>
    <source>
        <strain evidence="4">Okayama-7 / 130 / ATCC MYA-4618 / FGSC 9003</strain>
    </source>
</reference>
<name>A8NJY6_COPC7</name>
<comment type="caution">
    <text evidence="3">The sequence shown here is derived from an EMBL/GenBank/DDBJ whole genome shotgun (WGS) entry which is preliminary data.</text>
</comment>
<sequence length="435" mass="49009">MSRYTYPQQLRPLPNQGHIPRALPIQKPNPNQVQRPANRKSYFQIIPAIATSILISIITLSTASLPIIIRPFALITRCISSSGASILSTFRRLWESVSKPRSNSVAQETQAVPPPTSHPQQQSNDASHSPIDTPDPTQRPAYQKSSKPIPTLQNPPFRFKYPVRQHFKRVVPQAPAYVPPPQAPSSPVMPKGRGQALRRDKSPVTVFRNPNLPVRMEIIASLEEDYQFNHLRPEIEGVSDANGRLNKPTGIEQGNQGSRKQIVEQRYLWHGPAQDLKNVLEELPPTTTSLVIRDCEVALGDVFWILARCPHLEILHIQDIVNKAPIPHLSEPHGRPGSSVRSLTLTSEVPLEPFFERLALHQLETLSLRLFGDGNATDFKSFLHPNSPLEYLRLRGHFSDETEGLIRQLCSALLKEVTPDIGHLCRSTRLRRRQR</sequence>
<feature type="region of interest" description="Disordered" evidence="1">
    <location>
        <begin position="239"/>
        <end position="259"/>
    </location>
</feature>
<dbReference type="RefSeq" id="XP_001834323.1">
    <property type="nucleotide sequence ID" value="XM_001834271.1"/>
</dbReference>
<evidence type="ECO:0000313" key="3">
    <source>
        <dbReference type="EMBL" id="EAU87513.1"/>
    </source>
</evidence>
<dbReference type="Proteomes" id="UP000001861">
    <property type="component" value="Unassembled WGS sequence"/>
</dbReference>
<keyword evidence="2" id="KW-1133">Transmembrane helix</keyword>
<dbReference type="AlphaFoldDB" id="A8NJY6"/>
<dbReference type="Gene3D" id="3.80.10.10">
    <property type="entry name" value="Ribonuclease Inhibitor"/>
    <property type="match status" value="1"/>
</dbReference>
<accession>A8NJY6</accession>
<keyword evidence="2" id="KW-0812">Transmembrane</keyword>
<evidence type="ECO:0000256" key="1">
    <source>
        <dbReference type="SAM" id="MobiDB-lite"/>
    </source>
</evidence>
<feature type="region of interest" description="Disordered" evidence="1">
    <location>
        <begin position="175"/>
        <end position="200"/>
    </location>
</feature>
<dbReference type="InterPro" id="IPR032675">
    <property type="entry name" value="LRR_dom_sf"/>
</dbReference>
<keyword evidence="2" id="KW-0472">Membrane</keyword>
<dbReference type="EMBL" id="AACS02000010">
    <property type="protein sequence ID" value="EAU87513.1"/>
    <property type="molecule type" value="Genomic_DNA"/>
</dbReference>
<dbReference type="InParanoid" id="A8NJY6"/>
<dbReference type="VEuPathDB" id="FungiDB:CC1G_11732"/>
<evidence type="ECO:0000313" key="4">
    <source>
        <dbReference type="Proteomes" id="UP000001861"/>
    </source>
</evidence>